<evidence type="ECO:0000313" key="2">
    <source>
        <dbReference type="Proteomes" id="UP000593577"/>
    </source>
</evidence>
<name>A0A7J8YSC9_GOSAI</name>
<comment type="caution">
    <text evidence="1">The sequence shown here is derived from an EMBL/GenBank/DDBJ whole genome shotgun (WGS) entry which is preliminary data.</text>
</comment>
<dbReference type="AlphaFoldDB" id="A0A7J8YSC9"/>
<proteinExistence type="predicted"/>
<dbReference type="EMBL" id="JABFAA010349995">
    <property type="protein sequence ID" value="MBA0702240.1"/>
    <property type="molecule type" value="Genomic_DNA"/>
</dbReference>
<protein>
    <submittedName>
        <fullName evidence="1">Uncharacterized protein</fullName>
    </submittedName>
</protein>
<reference evidence="1 2" key="1">
    <citation type="journal article" date="2019" name="Genome Biol. Evol.">
        <title>Insights into the evolution of the New World diploid cottons (Gossypium, subgenus Houzingenia) based on genome sequencing.</title>
        <authorList>
            <person name="Grover C.E."/>
            <person name="Arick M.A. 2nd"/>
            <person name="Thrash A."/>
            <person name="Conover J.L."/>
            <person name="Sanders W.S."/>
            <person name="Peterson D.G."/>
            <person name="Frelichowski J.E."/>
            <person name="Scheffler J.A."/>
            <person name="Scheffler B.E."/>
            <person name="Wendel J.F."/>
        </authorList>
    </citation>
    <scope>NUCLEOTIDE SEQUENCE [LARGE SCALE GENOMIC DNA]</scope>
    <source>
        <strain evidence="1">185</strain>
        <tissue evidence="1">Leaf</tissue>
    </source>
</reference>
<sequence length="44" mass="4973">MSSVLQKQHENFCTAKEIMTNLEDLLEGQSALARQSAITNLMNY</sequence>
<dbReference type="Proteomes" id="UP000593577">
    <property type="component" value="Unassembled WGS sequence"/>
</dbReference>
<keyword evidence="2" id="KW-1185">Reference proteome</keyword>
<accession>A0A7J8YSC9</accession>
<gene>
    <name evidence="1" type="ORF">Goari_020581</name>
</gene>
<organism evidence="1 2">
    <name type="scientific">Gossypium aridum</name>
    <name type="common">American cotton</name>
    <name type="synonym">Erioxylum aridum</name>
    <dbReference type="NCBI Taxonomy" id="34290"/>
    <lineage>
        <taxon>Eukaryota</taxon>
        <taxon>Viridiplantae</taxon>
        <taxon>Streptophyta</taxon>
        <taxon>Embryophyta</taxon>
        <taxon>Tracheophyta</taxon>
        <taxon>Spermatophyta</taxon>
        <taxon>Magnoliopsida</taxon>
        <taxon>eudicotyledons</taxon>
        <taxon>Gunneridae</taxon>
        <taxon>Pentapetalae</taxon>
        <taxon>rosids</taxon>
        <taxon>malvids</taxon>
        <taxon>Malvales</taxon>
        <taxon>Malvaceae</taxon>
        <taxon>Malvoideae</taxon>
        <taxon>Gossypium</taxon>
    </lineage>
</organism>
<evidence type="ECO:0000313" key="1">
    <source>
        <dbReference type="EMBL" id="MBA0702240.1"/>
    </source>
</evidence>